<dbReference type="EMBL" id="JAOVZW010000004">
    <property type="protein sequence ID" value="MCX8523353.1"/>
    <property type="molecule type" value="Genomic_DNA"/>
</dbReference>
<dbReference type="Proteomes" id="UP001073122">
    <property type="component" value="Unassembled WGS sequence"/>
</dbReference>
<dbReference type="PANTHER" id="PTHR32097:SF17">
    <property type="entry name" value="CAMP-BINDING PROTEIN 1-RELATED"/>
    <property type="match status" value="1"/>
</dbReference>
<accession>A0ABT3XMJ7</accession>
<organism evidence="3 4">
    <name type="scientific">Chryseobacterium formosus</name>
    <dbReference type="NCBI Taxonomy" id="1537363"/>
    <lineage>
        <taxon>Bacteria</taxon>
        <taxon>Pseudomonadati</taxon>
        <taxon>Bacteroidota</taxon>
        <taxon>Flavobacteriia</taxon>
        <taxon>Flavobacteriales</taxon>
        <taxon>Weeksellaceae</taxon>
        <taxon>Chryseobacterium group</taxon>
        <taxon>Chryseobacterium</taxon>
    </lineage>
</organism>
<gene>
    <name evidence="3" type="ORF">OF897_05415</name>
</gene>
<dbReference type="Pfam" id="PF02342">
    <property type="entry name" value="TerD"/>
    <property type="match status" value="1"/>
</dbReference>
<dbReference type="InterPro" id="IPR003325">
    <property type="entry name" value="TerD"/>
</dbReference>
<dbReference type="RefSeq" id="WP_267264669.1">
    <property type="nucleotide sequence ID" value="NZ_JAOVZW010000004.1"/>
</dbReference>
<proteinExistence type="predicted"/>
<sequence>MTAILEKSQIINMFEDSKSNNASYSFGINWGKVEMQKRNFLGIKTKKVASDIDLDFTCVMFDSQKKAIDWIYSPKYNSWLIQNNFPLGKFQSKDGAFKHHDDTSNEDSEHKKVINVNPEKISEEVYTVFFYLNIDVKKTKQTDFSLVDSIELKINHPEIDKTLSEFKIQPNSNKKNKGTLVLGKLYRENGTWKFMAMDKAIDEKRFIRFTRGF</sequence>
<keyword evidence="4" id="KW-1185">Reference proteome</keyword>
<dbReference type="InterPro" id="IPR051324">
    <property type="entry name" value="Stress/Tellurium_Resist"/>
</dbReference>
<dbReference type="Gene3D" id="2.60.60.30">
    <property type="entry name" value="sav2460 like domains"/>
    <property type="match status" value="1"/>
</dbReference>
<dbReference type="CDD" id="cd06974">
    <property type="entry name" value="TerD_like"/>
    <property type="match status" value="1"/>
</dbReference>
<feature type="domain" description="TerD" evidence="2">
    <location>
        <begin position="1"/>
        <end position="202"/>
    </location>
</feature>
<evidence type="ECO:0000256" key="1">
    <source>
        <dbReference type="ARBA" id="ARBA00022686"/>
    </source>
</evidence>
<protein>
    <submittedName>
        <fullName evidence="3">TerD family protein</fullName>
    </submittedName>
</protein>
<dbReference type="PANTHER" id="PTHR32097">
    <property type="entry name" value="CAMP-BINDING PROTEIN 1-RELATED"/>
    <property type="match status" value="1"/>
</dbReference>
<keyword evidence="1" id="KW-0778">Tellurium resistance</keyword>
<comment type="caution">
    <text evidence="3">The sequence shown here is derived from an EMBL/GenBank/DDBJ whole genome shotgun (WGS) entry which is preliminary data.</text>
</comment>
<evidence type="ECO:0000259" key="2">
    <source>
        <dbReference type="Pfam" id="PF02342"/>
    </source>
</evidence>
<evidence type="ECO:0000313" key="3">
    <source>
        <dbReference type="EMBL" id="MCX8523353.1"/>
    </source>
</evidence>
<name>A0ABT3XMJ7_9FLAO</name>
<evidence type="ECO:0000313" key="4">
    <source>
        <dbReference type="Proteomes" id="UP001073122"/>
    </source>
</evidence>
<reference evidence="3" key="1">
    <citation type="submission" date="2022-10" db="EMBL/GenBank/DDBJ databases">
        <title>Chryseobacterium sp. nov., a novel bacterial species.</title>
        <authorList>
            <person name="Cao Y."/>
        </authorList>
    </citation>
    <scope>NUCLEOTIDE SEQUENCE</scope>
    <source>
        <strain evidence="3">CCTCC AB2015118</strain>
    </source>
</reference>